<dbReference type="Gene3D" id="1.10.760.10">
    <property type="entry name" value="Cytochrome c-like domain"/>
    <property type="match status" value="2"/>
</dbReference>
<dbReference type="PANTHER" id="PTHR33751:SF9">
    <property type="entry name" value="CYTOCHROME C4"/>
    <property type="match status" value="1"/>
</dbReference>
<dbReference type="PROSITE" id="PS51007">
    <property type="entry name" value="CYTC"/>
    <property type="match status" value="2"/>
</dbReference>
<evidence type="ECO:0000256" key="2">
    <source>
        <dbReference type="ARBA" id="ARBA00022617"/>
    </source>
</evidence>
<dbReference type="Pfam" id="PF00034">
    <property type="entry name" value="Cytochrom_C"/>
    <property type="match status" value="1"/>
</dbReference>
<accession>A0A6I6SNL6</accession>
<reference evidence="8 9" key="1">
    <citation type="submission" date="2019-01" db="EMBL/GenBank/DDBJ databases">
        <title>Complete genome of a denitifying bacterium Halomons sp. BC-M4-5.</title>
        <authorList>
            <person name="Wang L."/>
            <person name="Shao Z."/>
        </authorList>
    </citation>
    <scope>NUCLEOTIDE SEQUENCE [LARGE SCALE GENOMIC DNA]</scope>
    <source>
        <strain evidence="8 9">BC-M4-5</strain>
    </source>
</reference>
<keyword evidence="3 6" id="KW-0479">Metal-binding</keyword>
<dbReference type="Proteomes" id="UP000464013">
    <property type="component" value="Chromosome"/>
</dbReference>
<dbReference type="InterPro" id="IPR036909">
    <property type="entry name" value="Cyt_c-like_dom_sf"/>
</dbReference>
<sequence length="243" mass="26931">MCCRCRTARCWSPTSRTARSIVSATRPQATWSEAMPRYGRTSPWRRAPAIVVVGVALAALPAWGEEGPAAGLPLEEQVTICASCHGEDGNSSTSGVPSLAGQPPLAIVNQLIYFRERLRRDEIMTPQAQGLSDAEIQALAAYYAERPVKTPETEPEPELMERGRVLARQHRCASCHRSDFSGQEQMPRLAHQREDYLAQAMLAYRERSRGGPDTTMIDIMRGIDEEEINALAHFLAHYGPVEE</sequence>
<name>A0A6I6SNL6_9GAMM</name>
<keyword evidence="5 6" id="KW-0408">Iron</keyword>
<keyword evidence="1" id="KW-0813">Transport</keyword>
<evidence type="ECO:0000256" key="4">
    <source>
        <dbReference type="ARBA" id="ARBA00022982"/>
    </source>
</evidence>
<evidence type="ECO:0000256" key="3">
    <source>
        <dbReference type="ARBA" id="ARBA00022723"/>
    </source>
</evidence>
<dbReference type="AlphaFoldDB" id="A0A6I6SNL6"/>
<dbReference type="GO" id="GO:0046872">
    <property type="term" value="F:metal ion binding"/>
    <property type="evidence" value="ECO:0007669"/>
    <property type="project" value="UniProtKB-KW"/>
</dbReference>
<keyword evidence="2 6" id="KW-0349">Heme</keyword>
<dbReference type="SUPFAM" id="SSF46626">
    <property type="entry name" value="Cytochrome c"/>
    <property type="match status" value="2"/>
</dbReference>
<gene>
    <name evidence="8" type="ORF">EKK97_16085</name>
</gene>
<dbReference type="InterPro" id="IPR050597">
    <property type="entry name" value="Cytochrome_c_Oxidase_Subunit"/>
</dbReference>
<dbReference type="Pfam" id="PF13442">
    <property type="entry name" value="Cytochrome_CBB3"/>
    <property type="match status" value="1"/>
</dbReference>
<dbReference type="KEGG" id="htx:EKK97_16085"/>
<dbReference type="InterPro" id="IPR009056">
    <property type="entry name" value="Cyt_c-like_dom"/>
</dbReference>
<feature type="domain" description="Cytochrome c" evidence="7">
    <location>
        <begin position="66"/>
        <end position="147"/>
    </location>
</feature>
<dbReference type="EMBL" id="CP035042">
    <property type="protein sequence ID" value="QHC50791.1"/>
    <property type="molecule type" value="Genomic_DNA"/>
</dbReference>
<evidence type="ECO:0000313" key="8">
    <source>
        <dbReference type="EMBL" id="QHC50791.1"/>
    </source>
</evidence>
<dbReference type="GO" id="GO:0020037">
    <property type="term" value="F:heme binding"/>
    <property type="evidence" value="ECO:0007669"/>
    <property type="project" value="InterPro"/>
</dbReference>
<dbReference type="PANTHER" id="PTHR33751">
    <property type="entry name" value="CBB3-TYPE CYTOCHROME C OXIDASE SUBUNIT FIXP"/>
    <property type="match status" value="1"/>
</dbReference>
<dbReference type="GO" id="GO:0009055">
    <property type="term" value="F:electron transfer activity"/>
    <property type="evidence" value="ECO:0007669"/>
    <property type="project" value="InterPro"/>
</dbReference>
<organism evidence="8 9">
    <name type="scientific">Billgrantia tianxiuensis</name>
    <dbReference type="NCBI Taxonomy" id="2497861"/>
    <lineage>
        <taxon>Bacteria</taxon>
        <taxon>Pseudomonadati</taxon>
        <taxon>Pseudomonadota</taxon>
        <taxon>Gammaproteobacteria</taxon>
        <taxon>Oceanospirillales</taxon>
        <taxon>Halomonadaceae</taxon>
        <taxon>Billgrantia</taxon>
    </lineage>
</organism>
<evidence type="ECO:0000259" key="7">
    <source>
        <dbReference type="PROSITE" id="PS51007"/>
    </source>
</evidence>
<protein>
    <submittedName>
        <fullName evidence="8">Cytochrome c4</fullName>
    </submittedName>
</protein>
<proteinExistence type="predicted"/>
<keyword evidence="9" id="KW-1185">Reference proteome</keyword>
<feature type="domain" description="Cytochrome c" evidence="7">
    <location>
        <begin position="158"/>
        <end position="239"/>
    </location>
</feature>
<evidence type="ECO:0000313" key="9">
    <source>
        <dbReference type="Proteomes" id="UP000464013"/>
    </source>
</evidence>
<keyword evidence="4" id="KW-0249">Electron transport</keyword>
<evidence type="ECO:0000256" key="5">
    <source>
        <dbReference type="ARBA" id="ARBA00023004"/>
    </source>
</evidence>
<evidence type="ECO:0000256" key="1">
    <source>
        <dbReference type="ARBA" id="ARBA00022448"/>
    </source>
</evidence>
<evidence type="ECO:0000256" key="6">
    <source>
        <dbReference type="PROSITE-ProRule" id="PRU00433"/>
    </source>
</evidence>